<keyword evidence="1" id="KW-0175">Coiled coil</keyword>
<accession>A0A9E7U9K4</accession>
<protein>
    <submittedName>
        <fullName evidence="3">Uncharacterized protein</fullName>
    </submittedName>
</protein>
<dbReference type="EMBL" id="CP104003">
    <property type="protein sequence ID" value="UWM53117.1"/>
    <property type="molecule type" value="Genomic_DNA"/>
</dbReference>
<gene>
    <name evidence="3" type="ORF">N0B31_13290</name>
</gene>
<evidence type="ECO:0000313" key="3">
    <source>
        <dbReference type="EMBL" id="UWM53117.1"/>
    </source>
</evidence>
<feature type="coiled-coil region" evidence="1">
    <location>
        <begin position="26"/>
        <end position="102"/>
    </location>
</feature>
<dbReference type="AlphaFoldDB" id="A0A9E7U9K4"/>
<dbReference type="GeneID" id="74943414"/>
<evidence type="ECO:0000256" key="2">
    <source>
        <dbReference type="SAM" id="MobiDB-lite"/>
    </source>
</evidence>
<evidence type="ECO:0000313" key="4">
    <source>
        <dbReference type="Proteomes" id="UP001057580"/>
    </source>
</evidence>
<proteinExistence type="predicted"/>
<feature type="region of interest" description="Disordered" evidence="2">
    <location>
        <begin position="1"/>
        <end position="21"/>
    </location>
</feature>
<dbReference type="RefSeq" id="WP_260592112.1">
    <property type="nucleotide sequence ID" value="NZ_CP104003.1"/>
</dbReference>
<evidence type="ECO:0000256" key="1">
    <source>
        <dbReference type="SAM" id="Coils"/>
    </source>
</evidence>
<dbReference type="Gene3D" id="1.10.287.1490">
    <property type="match status" value="1"/>
</dbReference>
<dbReference type="SUPFAM" id="SSF57997">
    <property type="entry name" value="Tropomyosin"/>
    <property type="match status" value="1"/>
</dbReference>
<sequence length="118" mass="13221">MSSSDSATPFVRTTGLENGTVPTRREEVLDSEVRRLRGKVAALQDELAARDERIEALEAELATKRDELESAQQWAHFLDRELTEHRETVDRLESRVDALESDGSGEPSGLLGRLRALF</sequence>
<dbReference type="Proteomes" id="UP001057580">
    <property type="component" value="Chromosome"/>
</dbReference>
<organism evidence="3 4">
    <name type="scientific">Salinirubellus salinus</name>
    <dbReference type="NCBI Taxonomy" id="1364945"/>
    <lineage>
        <taxon>Archaea</taxon>
        <taxon>Methanobacteriati</taxon>
        <taxon>Methanobacteriota</taxon>
        <taxon>Stenosarchaea group</taxon>
        <taxon>Halobacteria</taxon>
        <taxon>Halobacteriales</taxon>
        <taxon>Natronomonadaceae</taxon>
        <taxon>Salinirubellus</taxon>
    </lineage>
</organism>
<reference evidence="3" key="1">
    <citation type="submission" date="2022-09" db="EMBL/GenBank/DDBJ databases">
        <title>Diverse halophilic archaea isolated from saline environments.</title>
        <authorList>
            <person name="Cui H.-L."/>
        </authorList>
    </citation>
    <scope>NUCLEOTIDE SEQUENCE</scope>
    <source>
        <strain evidence="3">ZS-35-S2</strain>
    </source>
</reference>
<name>A0A9E7U9K4_9EURY</name>
<keyword evidence="4" id="KW-1185">Reference proteome</keyword>
<dbReference type="KEGG" id="ssai:N0B31_13290"/>